<dbReference type="EMBL" id="CP165644">
    <property type="protein sequence ID" value="XDU67339.1"/>
    <property type="molecule type" value="Genomic_DNA"/>
</dbReference>
<sequence>MTRVYKKRKVSDVRKYNQDGVSYIKAAGNKHTYFDLGDKGWNEALNKVGESNMWEINKKFLEQQLQQGKIFYLSHDPMKASGYFQKEVNFLKDNGFKFIKDGEFWKAVKQ</sequence>
<organism evidence="1">
    <name type="scientific">Leptotrichia rugosa</name>
    <dbReference type="NCBI Taxonomy" id="3239302"/>
    <lineage>
        <taxon>Bacteria</taxon>
        <taxon>Fusobacteriati</taxon>
        <taxon>Fusobacteriota</taxon>
        <taxon>Fusobacteriia</taxon>
        <taxon>Fusobacteriales</taxon>
        <taxon>Leptotrichiaceae</taxon>
        <taxon>Leptotrichia</taxon>
    </lineage>
</organism>
<accession>A0AB39VGZ6</accession>
<dbReference type="RefSeq" id="WP_369711555.1">
    <property type="nucleotide sequence ID" value="NZ_CP165644.1"/>
</dbReference>
<evidence type="ECO:0000313" key="1">
    <source>
        <dbReference type="EMBL" id="XDU67339.1"/>
    </source>
</evidence>
<protein>
    <submittedName>
        <fullName evidence="1">Uncharacterized protein</fullName>
    </submittedName>
</protein>
<dbReference type="KEGG" id="lrug:AB8B22_02685"/>
<reference evidence="1" key="1">
    <citation type="submission" date="2024-07" db="EMBL/GenBank/DDBJ databases">
        <authorList>
            <person name="Li X.-J."/>
            <person name="Wang X."/>
        </authorList>
    </citation>
    <scope>NUCLEOTIDE SEQUENCE</scope>
    <source>
        <strain evidence="1">HSP-334</strain>
    </source>
</reference>
<name>A0AB39VGZ6_9FUSO</name>
<gene>
    <name evidence="1" type="ORF">AB8B22_02685</name>
</gene>
<proteinExistence type="predicted"/>
<dbReference type="AlphaFoldDB" id="A0AB39VGZ6"/>